<evidence type="ECO:0000256" key="1">
    <source>
        <dbReference type="ARBA" id="ARBA00008045"/>
    </source>
</evidence>
<dbReference type="Proteomes" id="UP001367676">
    <property type="component" value="Unassembled WGS sequence"/>
</dbReference>
<evidence type="ECO:0000256" key="3">
    <source>
        <dbReference type="ARBA" id="ARBA00023186"/>
    </source>
</evidence>
<sequence length="135" mass="15724">MSSTQQKSSFNPESEVHITYDDQQKINKFARLNAKYEDFKEEIQGKKSELQNLEDAISELMLSDENEQVMYSEGEIFLYKDVTNAQESLEQYKNELLTMAADIEKEISSLKDQIDELKAHLYAKFGSNIHLEMEE</sequence>
<comment type="subunit">
    <text evidence="2 5">Heterohexamer of two PFD-alpha type and four PFD-beta type subunits.</text>
</comment>
<gene>
    <name evidence="7" type="ORF">V9T40_002039</name>
</gene>
<dbReference type="PIRSF" id="PIRSF016477">
    <property type="entry name" value="Prefoldin_subunit_4"/>
    <property type="match status" value="1"/>
</dbReference>
<evidence type="ECO:0000313" key="7">
    <source>
        <dbReference type="EMBL" id="KAK7590426.1"/>
    </source>
</evidence>
<reference evidence="7 8" key="1">
    <citation type="submission" date="2024-03" db="EMBL/GenBank/DDBJ databases">
        <title>Adaptation during the transition from Ophiocordyceps entomopathogen to insect associate is accompanied by gene loss and intensified selection.</title>
        <authorList>
            <person name="Ward C.M."/>
            <person name="Onetto C.A."/>
            <person name="Borneman A.R."/>
        </authorList>
    </citation>
    <scope>NUCLEOTIDE SEQUENCE [LARGE SCALE GENOMIC DNA]</scope>
    <source>
        <strain evidence="7">AWRI1</strain>
        <tissue evidence="7">Single Adult Female</tissue>
    </source>
</reference>
<dbReference type="InterPro" id="IPR009053">
    <property type="entry name" value="Prefoldin"/>
</dbReference>
<dbReference type="GO" id="GO:0005737">
    <property type="term" value="C:cytoplasm"/>
    <property type="evidence" value="ECO:0007669"/>
    <property type="project" value="TreeGrafter"/>
</dbReference>
<dbReference type="AlphaFoldDB" id="A0AAN9THQ4"/>
<comment type="caution">
    <text evidence="7">The sequence shown here is derived from an EMBL/GenBank/DDBJ whole genome shotgun (WGS) entry which is preliminary data.</text>
</comment>
<dbReference type="Pfam" id="PF01920">
    <property type="entry name" value="Prefoldin_2"/>
    <property type="match status" value="1"/>
</dbReference>
<feature type="coiled-coil region" evidence="6">
    <location>
        <begin position="29"/>
        <end position="120"/>
    </location>
</feature>
<dbReference type="FunFam" id="1.10.287.370:FF:000005">
    <property type="entry name" value="Prefoldin subunit 4"/>
    <property type="match status" value="1"/>
</dbReference>
<keyword evidence="6" id="KW-0175">Coiled coil</keyword>
<comment type="similarity">
    <text evidence="1 5">Belongs to the prefoldin subunit beta family.</text>
</comment>
<dbReference type="Gene3D" id="1.10.287.370">
    <property type="match status" value="1"/>
</dbReference>
<keyword evidence="3 5" id="KW-0143">Chaperone</keyword>
<evidence type="ECO:0000256" key="5">
    <source>
        <dbReference type="PIRNR" id="PIRNR016477"/>
    </source>
</evidence>
<organism evidence="7 8">
    <name type="scientific">Parthenolecanium corni</name>
    <dbReference type="NCBI Taxonomy" id="536013"/>
    <lineage>
        <taxon>Eukaryota</taxon>
        <taxon>Metazoa</taxon>
        <taxon>Ecdysozoa</taxon>
        <taxon>Arthropoda</taxon>
        <taxon>Hexapoda</taxon>
        <taxon>Insecta</taxon>
        <taxon>Pterygota</taxon>
        <taxon>Neoptera</taxon>
        <taxon>Paraneoptera</taxon>
        <taxon>Hemiptera</taxon>
        <taxon>Sternorrhyncha</taxon>
        <taxon>Coccoidea</taxon>
        <taxon>Coccidae</taxon>
        <taxon>Parthenolecanium</taxon>
    </lineage>
</organism>
<dbReference type="PANTHER" id="PTHR21100">
    <property type="entry name" value="PREFOLDIN SUBUNIT 4"/>
    <property type="match status" value="1"/>
</dbReference>
<protein>
    <recommendedName>
        <fullName evidence="5">Prefoldin subunit 4</fullName>
    </recommendedName>
</protein>
<evidence type="ECO:0000256" key="4">
    <source>
        <dbReference type="ARBA" id="ARBA00024667"/>
    </source>
</evidence>
<dbReference type="GO" id="GO:0016272">
    <property type="term" value="C:prefoldin complex"/>
    <property type="evidence" value="ECO:0007669"/>
    <property type="project" value="UniProtKB-UniRule"/>
</dbReference>
<dbReference type="PANTHER" id="PTHR21100:SF9">
    <property type="entry name" value="PREFOLDIN SUBUNIT 4"/>
    <property type="match status" value="1"/>
</dbReference>
<comment type="function">
    <text evidence="4 5">Binds specifically to cytosolic chaperonin (c-CPN) and transfers target proteins to it. Binds to nascent polypeptide chain and promotes folding in an environment in which there are many competing pathways for nonnative proteins.</text>
</comment>
<evidence type="ECO:0000256" key="2">
    <source>
        <dbReference type="ARBA" id="ARBA00011695"/>
    </source>
</evidence>
<evidence type="ECO:0000313" key="8">
    <source>
        <dbReference type="Proteomes" id="UP001367676"/>
    </source>
</evidence>
<dbReference type="GO" id="GO:0051082">
    <property type="term" value="F:unfolded protein binding"/>
    <property type="evidence" value="ECO:0007669"/>
    <property type="project" value="InterPro"/>
</dbReference>
<name>A0AAN9THQ4_9HEMI</name>
<dbReference type="SUPFAM" id="SSF46579">
    <property type="entry name" value="Prefoldin"/>
    <property type="match status" value="1"/>
</dbReference>
<dbReference type="InterPro" id="IPR016661">
    <property type="entry name" value="PFDN4"/>
</dbReference>
<dbReference type="GO" id="GO:0006457">
    <property type="term" value="P:protein folding"/>
    <property type="evidence" value="ECO:0007669"/>
    <property type="project" value="UniProtKB-UniRule"/>
</dbReference>
<proteinExistence type="inferred from homology"/>
<accession>A0AAN9THQ4</accession>
<dbReference type="InterPro" id="IPR002777">
    <property type="entry name" value="PFD_beta-like"/>
</dbReference>
<keyword evidence="8" id="KW-1185">Reference proteome</keyword>
<dbReference type="CDD" id="cd23165">
    <property type="entry name" value="Prefoldin_4"/>
    <property type="match status" value="1"/>
</dbReference>
<evidence type="ECO:0000256" key="6">
    <source>
        <dbReference type="SAM" id="Coils"/>
    </source>
</evidence>
<dbReference type="EMBL" id="JBBCAQ010000022">
    <property type="protein sequence ID" value="KAK7590426.1"/>
    <property type="molecule type" value="Genomic_DNA"/>
</dbReference>